<dbReference type="Proteomes" id="UP001597544">
    <property type="component" value="Unassembled WGS sequence"/>
</dbReference>
<evidence type="ECO:0000256" key="4">
    <source>
        <dbReference type="ARBA" id="ARBA00023136"/>
    </source>
</evidence>
<comment type="caution">
    <text evidence="9">The sequence shown here is derived from an EMBL/GenBank/DDBJ whole genome shotgun (WGS) entry which is preliminary data.</text>
</comment>
<comment type="similarity">
    <text evidence="2">Belongs to the SusD family.</text>
</comment>
<gene>
    <name evidence="9" type="ORF">ACFSRY_13445</name>
</gene>
<proteinExistence type="inferred from homology"/>
<dbReference type="CDD" id="cd08977">
    <property type="entry name" value="SusD"/>
    <property type="match status" value="1"/>
</dbReference>
<dbReference type="SUPFAM" id="SSF48452">
    <property type="entry name" value="TPR-like"/>
    <property type="match status" value="1"/>
</dbReference>
<keyword evidence="5" id="KW-0998">Cell outer membrane</keyword>
<evidence type="ECO:0000256" key="3">
    <source>
        <dbReference type="ARBA" id="ARBA00022729"/>
    </source>
</evidence>
<comment type="subcellular location">
    <subcellularLocation>
        <location evidence="1">Cell outer membrane</location>
    </subcellularLocation>
</comment>
<dbReference type="InterPro" id="IPR033985">
    <property type="entry name" value="SusD-like_N"/>
</dbReference>
<sequence>MKIRYIFNKGIGLAALSMLSVFASCDDKLDIDPQQSIGSDVALSTPNGVQTALIGAYERLQGGQLYGTNMNLVSELLAASGAELQWSGTFLGYRQLFSKNMVADNSEATRTWIRAYETINIANNVIANVGVFEDEAVRDRVLGEALYIRGILYFELARFYALPWSAGNTTTNLAVPLVLKPTQSITSEDNVNRATVAEVYAQVIEDLNRAKTLLPESNGTRANTYVASAYLARVYMQQADANNNADEDYDKALAEADRVIKSGKYSLVQNYEEAFNNSANISEYVFAIQQNAQSNAGSANDGLATFYADFNGIGRGDVDIVPSFVNNLFAANDERREVFYVDGGGILRNGKYLDPFANIPVIRLSEMLLIRAEAAVRNGDLVQALADINRIRERADLAPLLVVTLNDILQERKRELVFEGNALHEAKRLMNSVGTIPFNSPKLVLPIPQREIDVNPSLTQNPGY</sequence>
<evidence type="ECO:0000256" key="1">
    <source>
        <dbReference type="ARBA" id="ARBA00004442"/>
    </source>
</evidence>
<dbReference type="InterPro" id="IPR011990">
    <property type="entry name" value="TPR-like_helical_dom_sf"/>
</dbReference>
<name>A0ABW5IN78_9BACT</name>
<feature type="signal peptide" evidence="6">
    <location>
        <begin position="1"/>
        <end position="23"/>
    </location>
</feature>
<dbReference type="InterPro" id="IPR012944">
    <property type="entry name" value="SusD_RagB_dom"/>
</dbReference>
<evidence type="ECO:0000259" key="7">
    <source>
        <dbReference type="Pfam" id="PF07980"/>
    </source>
</evidence>
<dbReference type="PROSITE" id="PS51257">
    <property type="entry name" value="PROKAR_LIPOPROTEIN"/>
    <property type="match status" value="1"/>
</dbReference>
<dbReference type="Pfam" id="PF14322">
    <property type="entry name" value="SusD-like_3"/>
    <property type="match status" value="1"/>
</dbReference>
<evidence type="ECO:0000259" key="8">
    <source>
        <dbReference type="Pfam" id="PF14322"/>
    </source>
</evidence>
<keyword evidence="3 6" id="KW-0732">Signal</keyword>
<dbReference type="Gene3D" id="1.25.40.390">
    <property type="match status" value="1"/>
</dbReference>
<feature type="domain" description="RagB/SusD" evidence="7">
    <location>
        <begin position="357"/>
        <end position="430"/>
    </location>
</feature>
<dbReference type="Pfam" id="PF07980">
    <property type="entry name" value="SusD_RagB"/>
    <property type="match status" value="1"/>
</dbReference>
<organism evidence="9 10">
    <name type="scientific">Pontibacter locisalis</name>
    <dbReference type="NCBI Taxonomy" id="1719035"/>
    <lineage>
        <taxon>Bacteria</taxon>
        <taxon>Pseudomonadati</taxon>
        <taxon>Bacteroidota</taxon>
        <taxon>Cytophagia</taxon>
        <taxon>Cytophagales</taxon>
        <taxon>Hymenobacteraceae</taxon>
        <taxon>Pontibacter</taxon>
    </lineage>
</organism>
<accession>A0ABW5IN78</accession>
<evidence type="ECO:0000256" key="6">
    <source>
        <dbReference type="SAM" id="SignalP"/>
    </source>
</evidence>
<dbReference type="RefSeq" id="WP_377508440.1">
    <property type="nucleotide sequence ID" value="NZ_JBHULU010000020.1"/>
</dbReference>
<feature type="domain" description="SusD-like N-terminal" evidence="8">
    <location>
        <begin position="95"/>
        <end position="236"/>
    </location>
</feature>
<keyword evidence="10" id="KW-1185">Reference proteome</keyword>
<evidence type="ECO:0000256" key="2">
    <source>
        <dbReference type="ARBA" id="ARBA00006275"/>
    </source>
</evidence>
<keyword evidence="4" id="KW-0472">Membrane</keyword>
<reference evidence="10" key="1">
    <citation type="journal article" date="2019" name="Int. J. Syst. Evol. Microbiol.">
        <title>The Global Catalogue of Microorganisms (GCM) 10K type strain sequencing project: providing services to taxonomists for standard genome sequencing and annotation.</title>
        <authorList>
            <consortium name="The Broad Institute Genomics Platform"/>
            <consortium name="The Broad Institute Genome Sequencing Center for Infectious Disease"/>
            <person name="Wu L."/>
            <person name="Ma J."/>
        </authorList>
    </citation>
    <scope>NUCLEOTIDE SEQUENCE [LARGE SCALE GENOMIC DNA]</scope>
    <source>
        <strain evidence="10">KCTC 42498</strain>
    </source>
</reference>
<evidence type="ECO:0000313" key="9">
    <source>
        <dbReference type="EMBL" id="MFD2514875.1"/>
    </source>
</evidence>
<feature type="chain" id="PRO_5046676406" evidence="6">
    <location>
        <begin position="24"/>
        <end position="464"/>
    </location>
</feature>
<dbReference type="EMBL" id="JBHULU010000020">
    <property type="protein sequence ID" value="MFD2514875.1"/>
    <property type="molecule type" value="Genomic_DNA"/>
</dbReference>
<evidence type="ECO:0000313" key="10">
    <source>
        <dbReference type="Proteomes" id="UP001597544"/>
    </source>
</evidence>
<protein>
    <submittedName>
        <fullName evidence="9">RagB/SusD family nutrient uptake outer membrane protein</fullName>
    </submittedName>
</protein>
<evidence type="ECO:0000256" key="5">
    <source>
        <dbReference type="ARBA" id="ARBA00023237"/>
    </source>
</evidence>